<dbReference type="Pfam" id="PF02636">
    <property type="entry name" value="Methyltransf_28"/>
    <property type="match status" value="1"/>
</dbReference>
<evidence type="ECO:0000313" key="3">
    <source>
        <dbReference type="EMBL" id="KGP72954.1"/>
    </source>
</evidence>
<dbReference type="InterPro" id="IPR003788">
    <property type="entry name" value="NDUFAF7"/>
</dbReference>
<sequence length="353" mass="41002">MKRYLQTLIQGQEENFMPFDTFISYALYDPVYGYYQRQGTKIGKKGDFYTSSHVGDIFGKLIASYFNKVAVCEDLPLHICEIGGGDGRFAHTVCDTLSFSGKEFKYDLIDKSLTHQRTACSLVKEFKECSIYESLQSWGEENRDFSGIIFSNEWLDAQPVKVVKKEDGLVYEVGISVQENTLIECKKPADKEVLQFLKTYQYKLMEGQKLEVPLYMVEQASYLSTYIKRGLIVTIDYGYTHEESMQPTRMQGSLRGYRNHHIIDDILEAPGEYDITHHVHWNTWEQICEERGIQKVWRTKQNNWLLHLGILDHLQNNIGQDPFSLDQKQNRAIRSFVLGDQMTNSFDVCIQRI</sequence>
<evidence type="ECO:0000313" key="4">
    <source>
        <dbReference type="Proteomes" id="UP000030147"/>
    </source>
</evidence>
<accession>A0A0A2TBN3</accession>
<keyword evidence="4" id="KW-1185">Reference proteome</keyword>
<dbReference type="SUPFAM" id="SSF53335">
    <property type="entry name" value="S-adenosyl-L-methionine-dependent methyltransferases"/>
    <property type="match status" value="1"/>
</dbReference>
<dbReference type="GO" id="GO:0032259">
    <property type="term" value="P:methylation"/>
    <property type="evidence" value="ECO:0007669"/>
    <property type="project" value="UniProtKB-KW"/>
</dbReference>
<gene>
    <name evidence="3" type="ORF">N782_08600</name>
</gene>
<dbReference type="Proteomes" id="UP000030147">
    <property type="component" value="Unassembled WGS sequence"/>
</dbReference>
<name>A0A0A2TBN3_9BACI</name>
<dbReference type="AlphaFoldDB" id="A0A0A2TBN3"/>
<dbReference type="PANTHER" id="PTHR12049">
    <property type="entry name" value="PROTEIN ARGININE METHYLTRANSFERASE NDUFAF7, MITOCHONDRIAL"/>
    <property type="match status" value="1"/>
</dbReference>
<dbReference type="EMBL" id="AVBF01000020">
    <property type="protein sequence ID" value="KGP72954.1"/>
    <property type="molecule type" value="Genomic_DNA"/>
</dbReference>
<protein>
    <recommendedName>
        <fullName evidence="5">SAM-dependent methyltransferase</fullName>
    </recommendedName>
</protein>
<evidence type="ECO:0000256" key="1">
    <source>
        <dbReference type="ARBA" id="ARBA00022603"/>
    </source>
</evidence>
<evidence type="ECO:0000256" key="2">
    <source>
        <dbReference type="ARBA" id="ARBA00022679"/>
    </source>
</evidence>
<dbReference type="STRING" id="1385514.N782_08600"/>
<dbReference type="Gene3D" id="3.40.50.12710">
    <property type="match status" value="1"/>
</dbReference>
<organism evidence="3 4">
    <name type="scientific">Pontibacillus yanchengensis Y32</name>
    <dbReference type="NCBI Taxonomy" id="1385514"/>
    <lineage>
        <taxon>Bacteria</taxon>
        <taxon>Bacillati</taxon>
        <taxon>Bacillota</taxon>
        <taxon>Bacilli</taxon>
        <taxon>Bacillales</taxon>
        <taxon>Bacillaceae</taxon>
        <taxon>Pontibacillus</taxon>
    </lineage>
</organism>
<dbReference type="InterPro" id="IPR029063">
    <property type="entry name" value="SAM-dependent_MTases_sf"/>
</dbReference>
<keyword evidence="2" id="KW-0808">Transferase</keyword>
<proteinExistence type="predicted"/>
<dbReference type="InterPro" id="IPR038375">
    <property type="entry name" value="NDUFAF7_sf"/>
</dbReference>
<dbReference type="RefSeq" id="WP_052111264.1">
    <property type="nucleotide sequence ID" value="NZ_AVBF01000020.1"/>
</dbReference>
<dbReference type="OrthoDB" id="9794208at2"/>
<evidence type="ECO:0008006" key="5">
    <source>
        <dbReference type="Google" id="ProtNLM"/>
    </source>
</evidence>
<reference evidence="3 4" key="1">
    <citation type="journal article" date="2015" name="Stand. Genomic Sci.">
        <title>High quality draft genome sequence of the moderately halophilic bacterium Pontibacillus yanchengensis Y32(T) and comparison among Pontibacillus genomes.</title>
        <authorList>
            <person name="Huang J."/>
            <person name="Qiao Z.X."/>
            <person name="Tang J.W."/>
            <person name="Wang G."/>
        </authorList>
    </citation>
    <scope>NUCLEOTIDE SEQUENCE [LARGE SCALE GENOMIC DNA]</scope>
    <source>
        <strain evidence="3 4">Y32</strain>
    </source>
</reference>
<dbReference type="GO" id="GO:0035243">
    <property type="term" value="F:protein-arginine omega-N symmetric methyltransferase activity"/>
    <property type="evidence" value="ECO:0007669"/>
    <property type="project" value="TreeGrafter"/>
</dbReference>
<keyword evidence="1" id="KW-0489">Methyltransferase</keyword>
<comment type="caution">
    <text evidence="3">The sequence shown here is derived from an EMBL/GenBank/DDBJ whole genome shotgun (WGS) entry which is preliminary data.</text>
</comment>
<dbReference type="eggNOG" id="COG1565">
    <property type="taxonomic scope" value="Bacteria"/>
</dbReference>
<dbReference type="PANTHER" id="PTHR12049:SF7">
    <property type="entry name" value="PROTEIN ARGININE METHYLTRANSFERASE NDUFAF7, MITOCHONDRIAL"/>
    <property type="match status" value="1"/>
</dbReference>